<dbReference type="Proteomes" id="UP000078046">
    <property type="component" value="Unassembled WGS sequence"/>
</dbReference>
<keyword evidence="3" id="KW-0966">Cell projection</keyword>
<keyword evidence="3" id="KW-0969">Cilium</keyword>
<dbReference type="PANTHER" id="PTHR19960:SF11">
    <property type="entry name" value="TEKTIN"/>
    <property type="match status" value="1"/>
</dbReference>
<proteinExistence type="inferred from homology"/>
<comment type="similarity">
    <text evidence="1 3">Belongs to the tektin family.</text>
</comment>
<protein>
    <recommendedName>
        <fullName evidence="3">Tektin</fullName>
    </recommendedName>
</protein>
<feature type="non-terminal residue" evidence="5">
    <location>
        <position position="565"/>
    </location>
</feature>
<dbReference type="OrthoDB" id="9886517at2759"/>
<comment type="caution">
    <text evidence="5">The sequence shown here is derived from an EMBL/GenBank/DDBJ whole genome shotgun (WGS) entry which is preliminary data.</text>
</comment>
<dbReference type="Pfam" id="PF03148">
    <property type="entry name" value="Tektin"/>
    <property type="match status" value="1"/>
</dbReference>
<dbReference type="AlphaFoldDB" id="A0A177AU44"/>
<organism evidence="5 6">
    <name type="scientific">Intoshia linei</name>
    <dbReference type="NCBI Taxonomy" id="1819745"/>
    <lineage>
        <taxon>Eukaryota</taxon>
        <taxon>Metazoa</taxon>
        <taxon>Spiralia</taxon>
        <taxon>Lophotrochozoa</taxon>
        <taxon>Mesozoa</taxon>
        <taxon>Orthonectida</taxon>
        <taxon>Rhopaluridae</taxon>
        <taxon>Intoshia</taxon>
    </lineage>
</organism>
<dbReference type="InterPro" id="IPR000435">
    <property type="entry name" value="Tektins"/>
</dbReference>
<evidence type="ECO:0000313" key="5">
    <source>
        <dbReference type="EMBL" id="OAF65547.1"/>
    </source>
</evidence>
<keyword evidence="4" id="KW-0175">Coiled coil</keyword>
<dbReference type="InterPro" id="IPR048256">
    <property type="entry name" value="Tektin-like"/>
</dbReference>
<sequence>INIHFECKNEYIITCTLKIKFNFGEKYECLLKESTFSIKYIKESLTFNVVFPKLTISVNNENYRFAYFDGIFRISSPNSNITAYINTNVMHSIESSKEKDTKNQTKVGEIYSISDDEPKKALYIIYSDYTCNSIQNSENITFINVINGEKVVFNKNSSKINCNLPKHLIVRNNRCSSESLIVNVSKGKYGDFKLNLYNSRAIETTPSNLMRSNSLNNINSFRFRHANVYPNSNRNVFYTPKTSNEWNSHISLQLIKSQKEKSDADLFKTASWKIVKSSEQKLLKIENENTKKLGDRINSISVWKNDLIIEIKKMDANIKLLEKSKESLIKLLEETRGPLSISIACIKQREKRCKSDRINDKVEKLLNQEVDIIMKYQLEISSFIKKITEQMKSNMLIKKTCEKDLERKLHAMKIENRLHCLTLQDKNLKFFPGVQNFDNFQSKNDNWEIHSKENISKSVKERQKCDTLKNGVENITQGYNKKMWTQYNYVNNAFFVKHQVTMKHLDSLNNQLNKTCKIIVEIKKAIFMLKNAIELKRKPLKLVETRLQERSKRIGIENCNDFVNR</sequence>
<evidence type="ECO:0000313" key="6">
    <source>
        <dbReference type="Proteomes" id="UP000078046"/>
    </source>
</evidence>
<feature type="non-terminal residue" evidence="5">
    <location>
        <position position="1"/>
    </location>
</feature>
<evidence type="ECO:0000256" key="1">
    <source>
        <dbReference type="ARBA" id="ARBA00007209"/>
    </source>
</evidence>
<dbReference type="EMBL" id="LWCA01001246">
    <property type="protein sequence ID" value="OAF65547.1"/>
    <property type="molecule type" value="Genomic_DNA"/>
</dbReference>
<dbReference type="GO" id="GO:0005634">
    <property type="term" value="C:nucleus"/>
    <property type="evidence" value="ECO:0007669"/>
    <property type="project" value="TreeGrafter"/>
</dbReference>
<reference evidence="5 6" key="1">
    <citation type="submission" date="2016-04" db="EMBL/GenBank/DDBJ databases">
        <title>The genome of Intoshia linei affirms orthonectids as highly simplified spiralians.</title>
        <authorList>
            <person name="Mikhailov K.V."/>
            <person name="Slusarev G.S."/>
            <person name="Nikitin M.A."/>
            <person name="Logacheva M.D."/>
            <person name="Penin A."/>
            <person name="Aleoshin V."/>
            <person name="Panchin Y.V."/>
        </authorList>
    </citation>
    <scope>NUCLEOTIDE SEQUENCE [LARGE SCALE GENOMIC DNA]</scope>
    <source>
        <strain evidence="5">Intl2013</strain>
        <tissue evidence="5">Whole animal</tissue>
    </source>
</reference>
<dbReference type="GO" id="GO:0060271">
    <property type="term" value="P:cilium assembly"/>
    <property type="evidence" value="ECO:0007669"/>
    <property type="project" value="UniProtKB-UniRule"/>
</dbReference>
<gene>
    <name evidence="5" type="ORF">A3Q56_06726</name>
</gene>
<comment type="subcellular location">
    <subcellularLocation>
        <location evidence="3">Cytoplasm</location>
        <location evidence="3">Cytoskeleton</location>
        <location evidence="3">Cilium axoneme</location>
    </subcellularLocation>
</comment>
<dbReference type="PANTHER" id="PTHR19960">
    <property type="entry name" value="TEKTIN"/>
    <property type="match status" value="1"/>
</dbReference>
<evidence type="ECO:0000256" key="3">
    <source>
        <dbReference type="RuleBase" id="RU367040"/>
    </source>
</evidence>
<evidence type="ECO:0000256" key="2">
    <source>
        <dbReference type="ARBA" id="ARBA00022490"/>
    </source>
</evidence>
<feature type="coiled-coil region" evidence="4">
    <location>
        <begin position="304"/>
        <end position="331"/>
    </location>
</feature>
<keyword evidence="3" id="KW-0282">Flagellum</keyword>
<keyword evidence="6" id="KW-1185">Reference proteome</keyword>
<dbReference type="GO" id="GO:0005930">
    <property type="term" value="C:axoneme"/>
    <property type="evidence" value="ECO:0007669"/>
    <property type="project" value="UniProtKB-SubCell"/>
</dbReference>
<dbReference type="GO" id="GO:0060294">
    <property type="term" value="P:cilium movement involved in cell motility"/>
    <property type="evidence" value="ECO:0007669"/>
    <property type="project" value="UniProtKB-UniRule"/>
</dbReference>
<evidence type="ECO:0000256" key="4">
    <source>
        <dbReference type="SAM" id="Coils"/>
    </source>
</evidence>
<name>A0A177AU44_9BILA</name>
<accession>A0A177AU44</accession>
<keyword evidence="2" id="KW-0963">Cytoplasm</keyword>
<dbReference type="GO" id="GO:0015630">
    <property type="term" value="C:microtubule cytoskeleton"/>
    <property type="evidence" value="ECO:0007669"/>
    <property type="project" value="UniProtKB-UniRule"/>
</dbReference>